<evidence type="ECO:0000313" key="3">
    <source>
        <dbReference type="EMBL" id="KAF5601713.1"/>
    </source>
</evidence>
<dbReference type="SUPFAM" id="SSF75304">
    <property type="entry name" value="Amidase signature (AS) enzymes"/>
    <property type="match status" value="1"/>
</dbReference>
<gene>
    <name evidence="3" type="ORF">FSUBG_8079</name>
</gene>
<dbReference type="OrthoDB" id="5078048at2759"/>
<feature type="compositionally biased region" description="Basic and acidic residues" evidence="1">
    <location>
        <begin position="532"/>
        <end position="545"/>
    </location>
</feature>
<dbReference type="PANTHER" id="PTHR42678">
    <property type="entry name" value="AMIDASE"/>
    <property type="match status" value="1"/>
</dbReference>
<evidence type="ECO:0000313" key="4">
    <source>
        <dbReference type="Proteomes" id="UP000547976"/>
    </source>
</evidence>
<feature type="compositionally biased region" description="Polar residues" evidence="1">
    <location>
        <begin position="519"/>
        <end position="531"/>
    </location>
</feature>
<dbReference type="InterPro" id="IPR036928">
    <property type="entry name" value="AS_sf"/>
</dbReference>
<dbReference type="InterPro" id="IPR023631">
    <property type="entry name" value="Amidase_dom"/>
</dbReference>
<sequence length="545" mass="58326">MNMSAKLSRPDIEGLDLQGVIDGLNNGDFSSQALVDAYLENIERFNDQVRAIACINPDVKAIAIQKDHERSSGQLTGKLHGVPILLKDTIVTTDSMDTTAGSFALVRAKYTQEAFVVSKLRAAGAIILGKANLSQWGMARSPKCASGWSSLFGQALGGFHVDQDPQGSSSGSAIALSLNMVSAALGGETCGSILYPAQRNGVVGLKPTVGLTSRAGTIPINPEQDSIGPLTGSVKDSAIILQVIAGKDDGDPATKDIPFDEGTPDYVSSCQKSGLQGVRVLVPLSVYKVVDSDPEVGTAFRAAIDTIKSLGATVVDGVDFKTWKPNGKLRDDLPGDVMLREAYESFFKSLKVNPHGIRSISDLIEFIKSEPLERYEDFGASWFESARDAPVDSDSDRFKEVNAKMEAFGAEIPQILDENDCDVLLASSSTDLPLDLGRLPGISVPLGFYSASREALRNSKGFITKGPNIPFAVTFTGRRFSEQTLIACAYAFEQATQVAKRNKDYLIVRPVNLARNELSGDSNRNVGTQHNGAEKDAVGQDDAKL</sequence>
<feature type="domain" description="Amidase" evidence="2">
    <location>
        <begin position="34"/>
        <end position="439"/>
    </location>
</feature>
<dbReference type="EMBL" id="JAAOAV010000107">
    <property type="protein sequence ID" value="KAF5601713.1"/>
    <property type="molecule type" value="Genomic_DNA"/>
</dbReference>
<dbReference type="AlphaFoldDB" id="A0A8H5UXE4"/>
<protein>
    <submittedName>
        <fullName evidence="3">Amidase</fullName>
    </submittedName>
</protein>
<comment type="caution">
    <text evidence="3">The sequence shown here is derived from an EMBL/GenBank/DDBJ whole genome shotgun (WGS) entry which is preliminary data.</text>
</comment>
<accession>A0A8H5UXE4</accession>
<dbReference type="RefSeq" id="XP_036536482.1">
    <property type="nucleotide sequence ID" value="XM_036686450.1"/>
</dbReference>
<proteinExistence type="predicted"/>
<dbReference type="Pfam" id="PF01425">
    <property type="entry name" value="Amidase"/>
    <property type="match status" value="1"/>
</dbReference>
<feature type="region of interest" description="Disordered" evidence="1">
    <location>
        <begin position="518"/>
        <end position="545"/>
    </location>
</feature>
<dbReference type="GeneID" id="59321168"/>
<dbReference type="Gene3D" id="3.90.1300.10">
    <property type="entry name" value="Amidase signature (AS) domain"/>
    <property type="match status" value="1"/>
</dbReference>
<evidence type="ECO:0000259" key="2">
    <source>
        <dbReference type="Pfam" id="PF01425"/>
    </source>
</evidence>
<organism evidence="3 4">
    <name type="scientific">Gibberella subglutinans</name>
    <name type="common">Fusarium subglutinans</name>
    <dbReference type="NCBI Taxonomy" id="42677"/>
    <lineage>
        <taxon>Eukaryota</taxon>
        <taxon>Fungi</taxon>
        <taxon>Dikarya</taxon>
        <taxon>Ascomycota</taxon>
        <taxon>Pezizomycotina</taxon>
        <taxon>Sordariomycetes</taxon>
        <taxon>Hypocreomycetidae</taxon>
        <taxon>Hypocreales</taxon>
        <taxon>Nectriaceae</taxon>
        <taxon>Fusarium</taxon>
        <taxon>Fusarium fujikuroi species complex</taxon>
    </lineage>
</organism>
<name>A0A8H5UXE4_GIBSU</name>
<reference evidence="3 4" key="1">
    <citation type="submission" date="2020-05" db="EMBL/GenBank/DDBJ databases">
        <title>Identification and distribution of gene clusters putatively required for synthesis of sphingolipid metabolism inhibitors in phylogenetically diverse species of the filamentous fungus Fusarium.</title>
        <authorList>
            <person name="Kim H.-S."/>
            <person name="Busman M."/>
            <person name="Brown D.W."/>
            <person name="Divon H."/>
            <person name="Uhlig S."/>
            <person name="Proctor R.H."/>
        </authorList>
    </citation>
    <scope>NUCLEOTIDE SEQUENCE [LARGE SCALE GENOMIC DNA]</scope>
    <source>
        <strain evidence="3 4">NRRL 66333</strain>
    </source>
</reference>
<keyword evidence="4" id="KW-1185">Reference proteome</keyword>
<evidence type="ECO:0000256" key="1">
    <source>
        <dbReference type="SAM" id="MobiDB-lite"/>
    </source>
</evidence>
<dbReference type="Proteomes" id="UP000547976">
    <property type="component" value="Unassembled WGS sequence"/>
</dbReference>
<dbReference type="PANTHER" id="PTHR42678:SF34">
    <property type="entry name" value="OS04G0183300 PROTEIN"/>
    <property type="match status" value="1"/>
</dbReference>